<name>A0A356LD31_9BURK</name>
<reference evidence="1 2" key="1">
    <citation type="journal article" date="2018" name="Nat. Biotechnol.">
        <title>A standardized bacterial taxonomy based on genome phylogeny substantially revises the tree of life.</title>
        <authorList>
            <person name="Parks D.H."/>
            <person name="Chuvochina M."/>
            <person name="Waite D.W."/>
            <person name="Rinke C."/>
            <person name="Skarshewski A."/>
            <person name="Chaumeil P.A."/>
            <person name="Hugenholtz P."/>
        </authorList>
    </citation>
    <scope>NUCLEOTIDE SEQUENCE [LARGE SCALE GENOMIC DNA]</scope>
    <source>
        <strain evidence="1">UBA10707</strain>
    </source>
</reference>
<protein>
    <submittedName>
        <fullName evidence="1">Uncharacterized protein</fullName>
    </submittedName>
</protein>
<proteinExistence type="predicted"/>
<evidence type="ECO:0000313" key="1">
    <source>
        <dbReference type="EMBL" id="HBP28461.1"/>
    </source>
</evidence>
<organism evidence="1 2">
    <name type="scientific">Advenella kashmirensis</name>
    <dbReference type="NCBI Taxonomy" id="310575"/>
    <lineage>
        <taxon>Bacteria</taxon>
        <taxon>Pseudomonadati</taxon>
        <taxon>Pseudomonadota</taxon>
        <taxon>Betaproteobacteria</taxon>
        <taxon>Burkholderiales</taxon>
        <taxon>Alcaligenaceae</taxon>
    </lineage>
</organism>
<accession>A0A356LD31</accession>
<dbReference type="AlphaFoldDB" id="A0A356LD31"/>
<dbReference type="Proteomes" id="UP000264036">
    <property type="component" value="Unassembled WGS sequence"/>
</dbReference>
<sequence length="63" mass="6966">MTVNNSDHTTSDCDFSDCWSSNCGASDYYSEMHFTRGIDLIEAGITGEIYAKRVSCCTLQADQ</sequence>
<dbReference type="EMBL" id="DOEK01000005">
    <property type="protein sequence ID" value="HBP28461.1"/>
    <property type="molecule type" value="Genomic_DNA"/>
</dbReference>
<gene>
    <name evidence="1" type="ORF">DD666_03475</name>
</gene>
<evidence type="ECO:0000313" key="2">
    <source>
        <dbReference type="Proteomes" id="UP000264036"/>
    </source>
</evidence>
<comment type="caution">
    <text evidence="1">The sequence shown here is derived from an EMBL/GenBank/DDBJ whole genome shotgun (WGS) entry which is preliminary data.</text>
</comment>